<feature type="domain" description="HTH arsR-type" evidence="1">
    <location>
        <begin position="8"/>
        <end position="90"/>
    </location>
</feature>
<dbReference type="AlphaFoldDB" id="H2C285"/>
<dbReference type="Gene3D" id="1.10.10.10">
    <property type="entry name" value="Winged helix-like DNA-binding domain superfamily/Winged helix DNA-binding domain"/>
    <property type="match status" value="1"/>
</dbReference>
<proteinExistence type="predicted"/>
<reference evidence="2 3" key="1">
    <citation type="submission" date="2012-01" db="EMBL/GenBank/DDBJ databases">
        <title>Improved High-Quality Draft sequence of Metallosphaera yellowstonensis MK1.</title>
        <authorList>
            <consortium name="US DOE Joint Genome Institute"/>
            <person name="Lucas S."/>
            <person name="Han J."/>
            <person name="Cheng J.-F."/>
            <person name="Goodwin L."/>
            <person name="Pitluck S."/>
            <person name="Peters L."/>
            <person name="Teshima H."/>
            <person name="Detter J.C."/>
            <person name="Han C."/>
            <person name="Tapia R."/>
            <person name="Land M."/>
            <person name="Hauser L."/>
            <person name="Kyrpides N."/>
            <person name="Kozubal M."/>
            <person name="Macur R.E."/>
            <person name="Jay Z."/>
            <person name="Inskeep W."/>
            <person name="Woyke T."/>
        </authorList>
    </citation>
    <scope>NUCLEOTIDE SEQUENCE [LARGE SCALE GENOMIC DNA]</scope>
    <source>
        <strain evidence="2 3">MK1</strain>
    </source>
</reference>
<dbReference type="InterPro" id="IPR027395">
    <property type="entry name" value="WH_DNA-bd_dom"/>
</dbReference>
<dbReference type="InterPro" id="IPR001845">
    <property type="entry name" value="HTH_ArsR_DNA-bd_dom"/>
</dbReference>
<dbReference type="InterPro" id="IPR036390">
    <property type="entry name" value="WH_DNA-bd_sf"/>
</dbReference>
<dbReference type="HOGENOM" id="CLU_142189_2_0_2"/>
<dbReference type="Proteomes" id="UP000003980">
    <property type="component" value="Unassembled WGS sequence"/>
</dbReference>
<dbReference type="InterPro" id="IPR011991">
    <property type="entry name" value="ArsR-like_HTH"/>
</dbReference>
<gene>
    <name evidence="2" type="ORF">MetMK1DRAFT_00008580</name>
</gene>
<dbReference type="PANTHER" id="PTHR37318">
    <property type="entry name" value="BSL7504 PROTEIN"/>
    <property type="match status" value="1"/>
</dbReference>
<sequence length="96" mass="10903">MERIRELTTNPVLSNSARLGTLLSLYVANKLTFSDLLKITELPKSSLFAHLQVLEEAGLIRVRKQFTVSGPRTIAEITDKGRDTVKRYLDVLKQFQ</sequence>
<dbReference type="CDD" id="cd00090">
    <property type="entry name" value="HTH_ARSR"/>
    <property type="match status" value="1"/>
</dbReference>
<dbReference type="STRING" id="671065.MetMK1DRAFT_00008580"/>
<dbReference type="InterPro" id="IPR036388">
    <property type="entry name" value="WH-like_DNA-bd_sf"/>
</dbReference>
<keyword evidence="3" id="KW-1185">Reference proteome</keyword>
<dbReference type="SMART" id="SM00418">
    <property type="entry name" value="HTH_ARSR"/>
    <property type="match status" value="1"/>
</dbReference>
<dbReference type="GO" id="GO:0003700">
    <property type="term" value="F:DNA-binding transcription factor activity"/>
    <property type="evidence" value="ECO:0007669"/>
    <property type="project" value="InterPro"/>
</dbReference>
<evidence type="ECO:0000313" key="3">
    <source>
        <dbReference type="Proteomes" id="UP000003980"/>
    </source>
</evidence>
<accession>H2C285</accession>
<dbReference type="SUPFAM" id="SSF46785">
    <property type="entry name" value="Winged helix' DNA-binding domain"/>
    <property type="match status" value="1"/>
</dbReference>
<dbReference type="OrthoDB" id="41119at2157"/>
<dbReference type="EMBL" id="JH597761">
    <property type="protein sequence ID" value="EHP70356.1"/>
    <property type="molecule type" value="Genomic_DNA"/>
</dbReference>
<dbReference type="Pfam" id="PF13601">
    <property type="entry name" value="HTH_34"/>
    <property type="match status" value="1"/>
</dbReference>
<protein>
    <submittedName>
        <fullName evidence="2">Putative transcriptional regulator</fullName>
    </submittedName>
</protein>
<organism evidence="2 3">
    <name type="scientific">Metallosphaera yellowstonensis MK1</name>
    <dbReference type="NCBI Taxonomy" id="671065"/>
    <lineage>
        <taxon>Archaea</taxon>
        <taxon>Thermoproteota</taxon>
        <taxon>Thermoprotei</taxon>
        <taxon>Sulfolobales</taxon>
        <taxon>Sulfolobaceae</taxon>
        <taxon>Metallosphaera</taxon>
    </lineage>
</organism>
<name>H2C285_9CREN</name>
<evidence type="ECO:0000313" key="2">
    <source>
        <dbReference type="EMBL" id="EHP70356.1"/>
    </source>
</evidence>
<dbReference type="eggNOG" id="arCOG00732">
    <property type="taxonomic scope" value="Archaea"/>
</dbReference>
<evidence type="ECO:0000259" key="1">
    <source>
        <dbReference type="SMART" id="SM00418"/>
    </source>
</evidence>
<dbReference type="PANTHER" id="PTHR37318:SF1">
    <property type="entry name" value="BSL7504 PROTEIN"/>
    <property type="match status" value="1"/>
</dbReference>
<dbReference type="RefSeq" id="WP_009071026.1">
    <property type="nucleotide sequence ID" value="NZ_JH597761.1"/>
</dbReference>